<evidence type="ECO:0000313" key="3">
    <source>
        <dbReference type="EMBL" id="KAH8083817.1"/>
    </source>
</evidence>
<dbReference type="PANTHER" id="PTHR46551">
    <property type="entry name" value="SAP DOMAIN-CONTAINING RIBONUCLEOPROTEIN"/>
    <property type="match status" value="1"/>
</dbReference>
<protein>
    <recommendedName>
        <fullName evidence="5">THO1-MOS11 C-terminal domain-containing protein</fullName>
    </recommendedName>
</protein>
<keyword evidence="1" id="KW-0597">Phosphoprotein</keyword>
<feature type="region of interest" description="Disordered" evidence="2">
    <location>
        <begin position="49"/>
        <end position="209"/>
    </location>
</feature>
<sequence length="209" mass="22138">MDAQLKALKVVDLKTILAAAKVTIPAKANKADLVARILASPDALHVFNSQNANPAPASVPQGAAVSSQSVPSDAQDVPDSPATSATLQSTPAADPVESKSVPAPQPVTVAPATTVDEDDELAKVKARAKRFGLEEPTALPKPLDKSPKKNAKSATPAAATATKNKRQPETVDPEEEERRRKRAARFGTGPAVDVEEEERRKQREARFTK</sequence>
<feature type="compositionally biased region" description="Polar residues" evidence="2">
    <location>
        <begin position="81"/>
        <end position="91"/>
    </location>
</feature>
<evidence type="ECO:0000256" key="2">
    <source>
        <dbReference type="SAM" id="MobiDB-lite"/>
    </source>
</evidence>
<reference evidence="3" key="1">
    <citation type="journal article" date="2021" name="New Phytol.">
        <title>Evolutionary innovations through gain and loss of genes in the ectomycorrhizal Boletales.</title>
        <authorList>
            <person name="Wu G."/>
            <person name="Miyauchi S."/>
            <person name="Morin E."/>
            <person name="Kuo A."/>
            <person name="Drula E."/>
            <person name="Varga T."/>
            <person name="Kohler A."/>
            <person name="Feng B."/>
            <person name="Cao Y."/>
            <person name="Lipzen A."/>
            <person name="Daum C."/>
            <person name="Hundley H."/>
            <person name="Pangilinan J."/>
            <person name="Johnson J."/>
            <person name="Barry K."/>
            <person name="LaButti K."/>
            <person name="Ng V."/>
            <person name="Ahrendt S."/>
            <person name="Min B."/>
            <person name="Choi I.G."/>
            <person name="Park H."/>
            <person name="Plett J.M."/>
            <person name="Magnuson J."/>
            <person name="Spatafora J.W."/>
            <person name="Nagy L.G."/>
            <person name="Henrissat B."/>
            <person name="Grigoriev I.V."/>
            <person name="Yang Z.L."/>
            <person name="Xu J."/>
            <person name="Martin F.M."/>
        </authorList>
    </citation>
    <scope>NUCLEOTIDE SEQUENCE</scope>
    <source>
        <strain evidence="3">KKN 215</strain>
    </source>
</reference>
<dbReference type="GO" id="GO:0005634">
    <property type="term" value="C:nucleus"/>
    <property type="evidence" value="ECO:0007669"/>
    <property type="project" value="TreeGrafter"/>
</dbReference>
<dbReference type="AlphaFoldDB" id="A0A8K0XLA7"/>
<feature type="compositionally biased region" description="Basic and acidic residues" evidence="2">
    <location>
        <begin position="197"/>
        <end position="209"/>
    </location>
</feature>
<proteinExistence type="predicted"/>
<name>A0A8K0XLA7_9AGAR</name>
<feature type="compositionally biased region" description="Low complexity" evidence="2">
    <location>
        <begin position="152"/>
        <end position="162"/>
    </location>
</feature>
<evidence type="ECO:0008006" key="5">
    <source>
        <dbReference type="Google" id="ProtNLM"/>
    </source>
</evidence>
<organism evidence="3 4">
    <name type="scientific">Cristinia sonorae</name>
    <dbReference type="NCBI Taxonomy" id="1940300"/>
    <lineage>
        <taxon>Eukaryota</taxon>
        <taxon>Fungi</taxon>
        <taxon>Dikarya</taxon>
        <taxon>Basidiomycota</taxon>
        <taxon>Agaricomycotina</taxon>
        <taxon>Agaricomycetes</taxon>
        <taxon>Agaricomycetidae</taxon>
        <taxon>Agaricales</taxon>
        <taxon>Pleurotineae</taxon>
        <taxon>Stephanosporaceae</taxon>
        <taxon>Cristinia</taxon>
    </lineage>
</organism>
<evidence type="ECO:0000256" key="1">
    <source>
        <dbReference type="ARBA" id="ARBA00022553"/>
    </source>
</evidence>
<gene>
    <name evidence="3" type="ORF">BXZ70DRAFT_958281</name>
</gene>
<dbReference type="GO" id="GO:0016973">
    <property type="term" value="P:poly(A)+ mRNA export from nucleus"/>
    <property type="evidence" value="ECO:0007669"/>
    <property type="project" value="TreeGrafter"/>
</dbReference>
<dbReference type="InterPro" id="IPR052240">
    <property type="entry name" value="SAP_domain_ribonucleoprotein"/>
</dbReference>
<evidence type="ECO:0000313" key="4">
    <source>
        <dbReference type="Proteomes" id="UP000813824"/>
    </source>
</evidence>
<dbReference type="OrthoDB" id="445357at2759"/>
<dbReference type="Proteomes" id="UP000813824">
    <property type="component" value="Unassembled WGS sequence"/>
</dbReference>
<comment type="caution">
    <text evidence="3">The sequence shown here is derived from an EMBL/GenBank/DDBJ whole genome shotgun (WGS) entry which is preliminary data.</text>
</comment>
<dbReference type="EMBL" id="JAEVFJ010000047">
    <property type="protein sequence ID" value="KAH8083817.1"/>
    <property type="molecule type" value="Genomic_DNA"/>
</dbReference>
<accession>A0A8K0XLA7</accession>
<keyword evidence="4" id="KW-1185">Reference proteome</keyword>
<dbReference type="PANTHER" id="PTHR46551:SF1">
    <property type="entry name" value="SAP DOMAIN-CONTAINING RIBONUCLEOPROTEIN"/>
    <property type="match status" value="1"/>
</dbReference>